<proteinExistence type="predicted"/>
<evidence type="ECO:0000313" key="1">
    <source>
        <dbReference type="EMBL" id="MBX42757.1"/>
    </source>
</evidence>
<protein>
    <submittedName>
        <fullName evidence="1">Uncharacterized protein</fullName>
    </submittedName>
</protein>
<organism evidence="1">
    <name type="scientific">Rhizophora mucronata</name>
    <name type="common">Asiatic mangrove</name>
    <dbReference type="NCBI Taxonomy" id="61149"/>
    <lineage>
        <taxon>Eukaryota</taxon>
        <taxon>Viridiplantae</taxon>
        <taxon>Streptophyta</taxon>
        <taxon>Embryophyta</taxon>
        <taxon>Tracheophyta</taxon>
        <taxon>Spermatophyta</taxon>
        <taxon>Magnoliopsida</taxon>
        <taxon>eudicotyledons</taxon>
        <taxon>Gunneridae</taxon>
        <taxon>Pentapetalae</taxon>
        <taxon>rosids</taxon>
        <taxon>fabids</taxon>
        <taxon>Malpighiales</taxon>
        <taxon>Rhizophoraceae</taxon>
        <taxon>Rhizophora</taxon>
    </lineage>
</organism>
<reference evidence="1" key="1">
    <citation type="submission" date="2018-02" db="EMBL/GenBank/DDBJ databases">
        <title>Rhizophora mucronata_Transcriptome.</title>
        <authorList>
            <person name="Meera S.P."/>
            <person name="Sreeshan A."/>
            <person name="Augustine A."/>
        </authorList>
    </citation>
    <scope>NUCLEOTIDE SEQUENCE</scope>
    <source>
        <tissue evidence="1">Leaf</tissue>
    </source>
</reference>
<name>A0A2P2NJX4_RHIMU</name>
<accession>A0A2P2NJX4</accession>
<dbReference type="EMBL" id="GGEC01062273">
    <property type="protein sequence ID" value="MBX42757.1"/>
    <property type="molecule type" value="Transcribed_RNA"/>
</dbReference>
<dbReference type="AlphaFoldDB" id="A0A2P2NJX4"/>
<sequence length="35" mass="4135">MWCMIANFTRIACLKKKSIFYGDNCTRGKNELLQH</sequence>